<evidence type="ECO:0000256" key="5">
    <source>
        <dbReference type="ARBA" id="ARBA00023136"/>
    </source>
</evidence>
<feature type="transmembrane region" description="Helical" evidence="6">
    <location>
        <begin position="702"/>
        <end position="725"/>
    </location>
</feature>
<keyword evidence="2" id="KW-1003">Cell membrane</keyword>
<evidence type="ECO:0000313" key="10">
    <source>
        <dbReference type="Proteomes" id="UP000607559"/>
    </source>
</evidence>
<evidence type="ECO:0000256" key="2">
    <source>
        <dbReference type="ARBA" id="ARBA00022475"/>
    </source>
</evidence>
<gene>
    <name evidence="9" type="ORF">GCM10011511_20130</name>
</gene>
<dbReference type="InterPro" id="IPR025857">
    <property type="entry name" value="MacB_PCD"/>
</dbReference>
<evidence type="ECO:0000259" key="8">
    <source>
        <dbReference type="Pfam" id="PF12704"/>
    </source>
</evidence>
<reference evidence="9" key="1">
    <citation type="journal article" date="2014" name="Int. J. Syst. Evol. Microbiol.">
        <title>Complete genome sequence of Corynebacterium casei LMG S-19264T (=DSM 44701T), isolated from a smear-ripened cheese.</title>
        <authorList>
            <consortium name="US DOE Joint Genome Institute (JGI-PGF)"/>
            <person name="Walter F."/>
            <person name="Albersmeier A."/>
            <person name="Kalinowski J."/>
            <person name="Ruckert C."/>
        </authorList>
    </citation>
    <scope>NUCLEOTIDE SEQUENCE</scope>
    <source>
        <strain evidence="9">CGMCC 1.15448</strain>
    </source>
</reference>
<feature type="transmembrane region" description="Helical" evidence="6">
    <location>
        <begin position="746"/>
        <end position="771"/>
    </location>
</feature>
<feature type="transmembrane region" description="Helical" evidence="6">
    <location>
        <begin position="791"/>
        <end position="814"/>
    </location>
</feature>
<dbReference type="Pfam" id="PF12704">
    <property type="entry name" value="MacB_PCD"/>
    <property type="match status" value="1"/>
</dbReference>
<dbReference type="Pfam" id="PF02687">
    <property type="entry name" value="FtsX"/>
    <property type="match status" value="2"/>
</dbReference>
<reference evidence="9" key="2">
    <citation type="submission" date="2020-09" db="EMBL/GenBank/DDBJ databases">
        <authorList>
            <person name="Sun Q."/>
            <person name="Zhou Y."/>
        </authorList>
    </citation>
    <scope>NUCLEOTIDE SEQUENCE</scope>
    <source>
        <strain evidence="9">CGMCC 1.15448</strain>
    </source>
</reference>
<dbReference type="GO" id="GO:0005886">
    <property type="term" value="C:plasma membrane"/>
    <property type="evidence" value="ECO:0007669"/>
    <property type="project" value="UniProtKB-SubCell"/>
</dbReference>
<proteinExistence type="predicted"/>
<organism evidence="9 10">
    <name type="scientific">Puia dinghuensis</name>
    <dbReference type="NCBI Taxonomy" id="1792502"/>
    <lineage>
        <taxon>Bacteria</taxon>
        <taxon>Pseudomonadati</taxon>
        <taxon>Bacteroidota</taxon>
        <taxon>Chitinophagia</taxon>
        <taxon>Chitinophagales</taxon>
        <taxon>Chitinophagaceae</taxon>
        <taxon>Puia</taxon>
    </lineage>
</organism>
<dbReference type="Proteomes" id="UP000607559">
    <property type="component" value="Unassembled WGS sequence"/>
</dbReference>
<dbReference type="PANTHER" id="PTHR30572:SF18">
    <property type="entry name" value="ABC-TYPE MACROLIDE FAMILY EXPORT SYSTEM PERMEASE COMPONENT 2"/>
    <property type="match status" value="1"/>
</dbReference>
<keyword evidence="5 6" id="KW-0472">Membrane</keyword>
<feature type="domain" description="ABC3 transporter permease C-terminal" evidence="7">
    <location>
        <begin position="317"/>
        <end position="428"/>
    </location>
</feature>
<dbReference type="EMBL" id="BMJC01000002">
    <property type="protein sequence ID" value="GGA96812.1"/>
    <property type="molecule type" value="Genomic_DNA"/>
</dbReference>
<feature type="transmembrane region" description="Helical" evidence="6">
    <location>
        <begin position="452"/>
        <end position="472"/>
    </location>
</feature>
<accession>A0A8J2XSQ0</accession>
<feature type="transmembrane region" description="Helical" evidence="6">
    <location>
        <begin position="311"/>
        <end position="336"/>
    </location>
</feature>
<dbReference type="GO" id="GO:0022857">
    <property type="term" value="F:transmembrane transporter activity"/>
    <property type="evidence" value="ECO:0007669"/>
    <property type="project" value="TreeGrafter"/>
</dbReference>
<comment type="subcellular location">
    <subcellularLocation>
        <location evidence="1">Cell membrane</location>
        <topology evidence="1">Multi-pass membrane protein</topology>
    </subcellularLocation>
</comment>
<feature type="transmembrane region" description="Helical" evidence="6">
    <location>
        <begin position="357"/>
        <end position="387"/>
    </location>
</feature>
<feature type="transmembrane region" description="Helical" evidence="6">
    <location>
        <begin position="407"/>
        <end position="431"/>
    </location>
</feature>
<comment type="caution">
    <text evidence="9">The sequence shown here is derived from an EMBL/GenBank/DDBJ whole genome shotgun (WGS) entry which is preliminary data.</text>
</comment>
<feature type="transmembrane region" description="Helical" evidence="6">
    <location>
        <begin position="35"/>
        <end position="59"/>
    </location>
</feature>
<evidence type="ECO:0000256" key="1">
    <source>
        <dbReference type="ARBA" id="ARBA00004651"/>
    </source>
</evidence>
<name>A0A8J2XSQ0_9BACT</name>
<feature type="domain" description="ABC3 transporter permease C-terminal" evidence="7">
    <location>
        <begin position="709"/>
        <end position="821"/>
    </location>
</feature>
<keyword evidence="3 6" id="KW-0812">Transmembrane</keyword>
<keyword evidence="10" id="KW-1185">Reference proteome</keyword>
<evidence type="ECO:0000313" key="9">
    <source>
        <dbReference type="EMBL" id="GGA96812.1"/>
    </source>
</evidence>
<sequence length="828" mass="91243">MDWHSGILLAVKTKTNAMLRHYIRIALRNLAKQKILTFVNVAGLSLGMACFSLILLFAVSEFSFDKFNKRAGQIYRVEERYTRDDGREAGIGELGVALAPAMKKAFPDVEEAVRLSNGRKMYMGGYNDVVQLNMVYADPGFLSMFSFPLLYGNKKALQDPYAVVITRSRARQLFGTEDAVGKTLPIKTDSEFHLFSVTAVAEDMPLNTSISFDVLGNYQYLEITDTDRVTSSAHWTRTYGDQTFVLLRPGSRLPQQRESLLKFRLPHFPEEVDAWRKTKRMPARYVLQPLLSLHTDTSVDGGSDTVDPKNIWILLGIAAGIVLIASINFTTLAIARSAGRAREVGVRKVVGGLRRQLIAQFLTESVLLSVLSSFLGWLLASALLPWFSQLAGRPLEFTTSLFPQLSWMLAGLTLLVGVLAGSYPALVLSGFNTVEVLKAKIRLGGSNLFTRSLVTVQFVLSIGLIIATVVMLRQVNYLRTKDLGLIKENTIVVHTRNIDATAAYPLFRQTLASRNEVLGVAASAIGLGEGQGQMGGMYDFSGKLAGVIEYPVDENFLPVMGLQLIAGRNFDRSITSDTVSNIIVNETLVHADLGLEPQQAIGQQIKTGVPPGSHAPLQYKTIIGVVRDFNFEPLNKKVRAQLFEMPVRFKPACFFVHLRAGDPTPVLDKMAATWKTISPDIPFSYSFLDEDLDRFYKSETRWGNIIACAGGISIFLACMGLFGLASLSAANRVKEIGIRKILGATAADIVGLLTGGFLRLVVLAAVIASPIAWMIMNRWLRDFAYRIDVGWWVFGVTALMAMGIAFLTIGLQAFRTARANPVKSLRVE</sequence>
<feature type="domain" description="MacB-like periplasmic core" evidence="8">
    <location>
        <begin position="37"/>
        <end position="258"/>
    </location>
</feature>
<evidence type="ECO:0000256" key="3">
    <source>
        <dbReference type="ARBA" id="ARBA00022692"/>
    </source>
</evidence>
<dbReference type="AlphaFoldDB" id="A0A8J2XSQ0"/>
<protein>
    <submittedName>
        <fullName evidence="9">ABC transporter permease</fullName>
    </submittedName>
</protein>
<dbReference type="PANTHER" id="PTHR30572">
    <property type="entry name" value="MEMBRANE COMPONENT OF TRANSPORTER-RELATED"/>
    <property type="match status" value="1"/>
</dbReference>
<evidence type="ECO:0000259" key="7">
    <source>
        <dbReference type="Pfam" id="PF02687"/>
    </source>
</evidence>
<evidence type="ECO:0000256" key="4">
    <source>
        <dbReference type="ARBA" id="ARBA00022989"/>
    </source>
</evidence>
<dbReference type="InterPro" id="IPR050250">
    <property type="entry name" value="Macrolide_Exporter_MacB"/>
</dbReference>
<evidence type="ECO:0000256" key="6">
    <source>
        <dbReference type="SAM" id="Phobius"/>
    </source>
</evidence>
<dbReference type="InterPro" id="IPR003838">
    <property type="entry name" value="ABC3_permease_C"/>
</dbReference>
<keyword evidence="4 6" id="KW-1133">Transmembrane helix</keyword>